<evidence type="ECO:0000313" key="2">
    <source>
        <dbReference type="Proteomes" id="UP000799766"/>
    </source>
</evidence>
<name>A0A6A6NRD1_9PEZI</name>
<accession>A0A6A6NRD1</accession>
<proteinExistence type="predicted"/>
<protein>
    <submittedName>
        <fullName evidence="1">Uncharacterized protein</fullName>
    </submittedName>
</protein>
<dbReference type="EMBL" id="MU001692">
    <property type="protein sequence ID" value="KAF2454269.1"/>
    <property type="molecule type" value="Genomic_DNA"/>
</dbReference>
<reference evidence="1" key="1">
    <citation type="journal article" date="2020" name="Stud. Mycol.">
        <title>101 Dothideomycetes genomes: a test case for predicting lifestyles and emergence of pathogens.</title>
        <authorList>
            <person name="Haridas S."/>
            <person name="Albert R."/>
            <person name="Binder M."/>
            <person name="Bloem J."/>
            <person name="Labutti K."/>
            <person name="Salamov A."/>
            <person name="Andreopoulos B."/>
            <person name="Baker S."/>
            <person name="Barry K."/>
            <person name="Bills G."/>
            <person name="Bluhm B."/>
            <person name="Cannon C."/>
            <person name="Castanera R."/>
            <person name="Culley D."/>
            <person name="Daum C."/>
            <person name="Ezra D."/>
            <person name="Gonzalez J."/>
            <person name="Henrissat B."/>
            <person name="Kuo A."/>
            <person name="Liang C."/>
            <person name="Lipzen A."/>
            <person name="Lutzoni F."/>
            <person name="Magnuson J."/>
            <person name="Mondo S."/>
            <person name="Nolan M."/>
            <person name="Ohm R."/>
            <person name="Pangilinan J."/>
            <person name="Park H.-J."/>
            <person name="Ramirez L."/>
            <person name="Alfaro M."/>
            <person name="Sun H."/>
            <person name="Tritt A."/>
            <person name="Yoshinaga Y."/>
            <person name="Zwiers L.-H."/>
            <person name="Turgeon B."/>
            <person name="Goodwin S."/>
            <person name="Spatafora J."/>
            <person name="Crous P."/>
            <person name="Grigoriev I."/>
        </authorList>
    </citation>
    <scope>NUCLEOTIDE SEQUENCE</scope>
    <source>
        <strain evidence="1">ATCC 16933</strain>
    </source>
</reference>
<organism evidence="1 2">
    <name type="scientific">Lineolata rhizophorae</name>
    <dbReference type="NCBI Taxonomy" id="578093"/>
    <lineage>
        <taxon>Eukaryota</taxon>
        <taxon>Fungi</taxon>
        <taxon>Dikarya</taxon>
        <taxon>Ascomycota</taxon>
        <taxon>Pezizomycotina</taxon>
        <taxon>Dothideomycetes</taxon>
        <taxon>Dothideomycetes incertae sedis</taxon>
        <taxon>Lineolatales</taxon>
        <taxon>Lineolataceae</taxon>
        <taxon>Lineolata</taxon>
    </lineage>
</organism>
<dbReference type="AlphaFoldDB" id="A0A6A6NRD1"/>
<sequence length="55" mass="6244">MRRYLVAVATPTGWLAGWLVGRQAGRLGGVGETRRGAKNSRWGGQNRYEWTRQVR</sequence>
<gene>
    <name evidence="1" type="ORF">BDY21DRAFT_353470</name>
</gene>
<keyword evidence="2" id="KW-1185">Reference proteome</keyword>
<dbReference type="Proteomes" id="UP000799766">
    <property type="component" value="Unassembled WGS sequence"/>
</dbReference>
<evidence type="ECO:0000313" key="1">
    <source>
        <dbReference type="EMBL" id="KAF2454269.1"/>
    </source>
</evidence>